<accession>A0A644WC20</accession>
<keyword evidence="1" id="KW-1133">Transmembrane helix</keyword>
<keyword evidence="1" id="KW-0812">Transmembrane</keyword>
<feature type="transmembrane region" description="Helical" evidence="1">
    <location>
        <begin position="7"/>
        <end position="24"/>
    </location>
</feature>
<organism evidence="2">
    <name type="scientific">bioreactor metagenome</name>
    <dbReference type="NCBI Taxonomy" id="1076179"/>
    <lineage>
        <taxon>unclassified sequences</taxon>
        <taxon>metagenomes</taxon>
        <taxon>ecological metagenomes</taxon>
    </lineage>
</organism>
<evidence type="ECO:0000256" key="1">
    <source>
        <dbReference type="SAM" id="Phobius"/>
    </source>
</evidence>
<sequence>MRKFNKYLKWGLLVNLIWLVSSRFNLLPDFIEGFCVGLGIVLLLNGIYIESHNLKKLKKYKRNFLNKIK</sequence>
<comment type="caution">
    <text evidence="2">The sequence shown here is derived from an EMBL/GenBank/DDBJ whole genome shotgun (WGS) entry which is preliminary data.</text>
</comment>
<evidence type="ECO:0000313" key="2">
    <source>
        <dbReference type="EMBL" id="MPM01292.1"/>
    </source>
</evidence>
<dbReference type="AlphaFoldDB" id="A0A644WC20"/>
<proteinExistence type="predicted"/>
<name>A0A644WC20_9ZZZZ</name>
<gene>
    <name evidence="2" type="ORF">SDC9_47531</name>
</gene>
<reference evidence="2" key="1">
    <citation type="submission" date="2019-08" db="EMBL/GenBank/DDBJ databases">
        <authorList>
            <person name="Kucharzyk K."/>
            <person name="Murdoch R.W."/>
            <person name="Higgins S."/>
            <person name="Loffler F."/>
        </authorList>
    </citation>
    <scope>NUCLEOTIDE SEQUENCE</scope>
</reference>
<protein>
    <submittedName>
        <fullName evidence="2">Uncharacterized protein</fullName>
    </submittedName>
</protein>
<dbReference type="EMBL" id="VSSQ01000786">
    <property type="protein sequence ID" value="MPM01292.1"/>
    <property type="molecule type" value="Genomic_DNA"/>
</dbReference>
<keyword evidence="1" id="KW-0472">Membrane</keyword>
<feature type="transmembrane region" description="Helical" evidence="1">
    <location>
        <begin position="30"/>
        <end position="49"/>
    </location>
</feature>